<organism evidence="10 11">
    <name type="scientific">Acetobacter conturbans</name>
    <dbReference type="NCBI Taxonomy" id="1737472"/>
    <lineage>
        <taxon>Bacteria</taxon>
        <taxon>Pseudomonadati</taxon>
        <taxon>Pseudomonadota</taxon>
        <taxon>Alphaproteobacteria</taxon>
        <taxon>Acetobacterales</taxon>
        <taxon>Acetobacteraceae</taxon>
        <taxon>Acetobacter</taxon>
    </lineage>
</organism>
<evidence type="ECO:0000256" key="4">
    <source>
        <dbReference type="ARBA" id="ARBA00022448"/>
    </source>
</evidence>
<dbReference type="SUPFAM" id="SSF53850">
    <property type="entry name" value="Periplasmic binding protein-like II"/>
    <property type="match status" value="1"/>
</dbReference>
<keyword evidence="7" id="KW-0732">Signal</keyword>
<protein>
    <submittedName>
        <fullName evidence="10">Nitrate ABC transporter substrate-binding protein</fullName>
    </submittedName>
</protein>
<evidence type="ECO:0000256" key="8">
    <source>
        <dbReference type="ARBA" id="ARBA00023136"/>
    </source>
</evidence>
<gene>
    <name evidence="10" type="ORF">GOB81_13055</name>
</gene>
<dbReference type="CDD" id="cd13553">
    <property type="entry name" value="PBP2_NrtA_CpmA_like"/>
    <property type="match status" value="1"/>
</dbReference>
<evidence type="ECO:0000256" key="7">
    <source>
        <dbReference type="ARBA" id="ARBA00022729"/>
    </source>
</evidence>
<dbReference type="InterPro" id="IPR044527">
    <property type="entry name" value="NrtA/CpmA_ABC-bd_dom"/>
</dbReference>
<keyword evidence="6" id="KW-0997">Cell inner membrane</keyword>
<comment type="caution">
    <text evidence="10">The sequence shown here is derived from an EMBL/GenBank/DDBJ whole genome shotgun (WGS) entry which is preliminary data.</text>
</comment>
<dbReference type="PROSITE" id="PS51318">
    <property type="entry name" value="TAT"/>
    <property type="match status" value="1"/>
</dbReference>
<comment type="subcellular location">
    <subcellularLocation>
        <location evidence="1">Endomembrane system</location>
    </subcellularLocation>
    <subcellularLocation>
        <location evidence="2">Periplasm</location>
    </subcellularLocation>
</comment>
<dbReference type="PANTHER" id="PTHR30024">
    <property type="entry name" value="ALIPHATIC SULFONATES-BINDING PROTEIN-RELATED"/>
    <property type="match status" value="1"/>
</dbReference>
<dbReference type="Gene3D" id="3.40.190.10">
    <property type="entry name" value="Periplasmic binding protein-like II"/>
    <property type="match status" value="2"/>
</dbReference>
<comment type="similarity">
    <text evidence="3">Belongs to the bacterial solute-binding protein SsuA/TauA family.</text>
</comment>
<dbReference type="EMBL" id="WOSY01000013">
    <property type="protein sequence ID" value="NHN89542.1"/>
    <property type="molecule type" value="Genomic_DNA"/>
</dbReference>
<evidence type="ECO:0000313" key="11">
    <source>
        <dbReference type="Proteomes" id="UP000631653"/>
    </source>
</evidence>
<reference evidence="10 11" key="1">
    <citation type="journal article" date="2020" name="Int. J. Syst. Evol. Microbiol.">
        <title>Novel acetic acid bacteria from cider fermentations: Acetobacter conturbans sp. nov. and Acetobacter fallax sp. nov.</title>
        <authorList>
            <person name="Sombolestani A.S."/>
            <person name="Cleenwerck I."/>
            <person name="Cnockaert M."/>
            <person name="Borremans W."/>
            <person name="Wieme A.D."/>
            <person name="De Vuyst L."/>
            <person name="Vandamme P."/>
        </authorList>
    </citation>
    <scope>NUCLEOTIDE SEQUENCE [LARGE SCALE GENOMIC DNA]</scope>
    <source>
        <strain evidence="10 11">LMG 1627</strain>
    </source>
</reference>
<keyword evidence="8" id="KW-0472">Membrane</keyword>
<dbReference type="InterPro" id="IPR006311">
    <property type="entry name" value="TAT_signal"/>
</dbReference>
<accession>A0ABX0K6G7</accession>
<dbReference type="PANTHER" id="PTHR30024:SF47">
    <property type="entry name" value="TAURINE-BINDING PERIPLASMIC PROTEIN"/>
    <property type="match status" value="1"/>
</dbReference>
<evidence type="ECO:0000256" key="1">
    <source>
        <dbReference type="ARBA" id="ARBA00004308"/>
    </source>
</evidence>
<evidence type="ECO:0000256" key="9">
    <source>
        <dbReference type="ARBA" id="ARBA00024031"/>
    </source>
</evidence>
<keyword evidence="4" id="KW-0813">Transport</keyword>
<evidence type="ECO:0000256" key="3">
    <source>
        <dbReference type="ARBA" id="ARBA00010742"/>
    </source>
</evidence>
<evidence type="ECO:0000313" key="10">
    <source>
        <dbReference type="EMBL" id="NHN89542.1"/>
    </source>
</evidence>
<sequence length="416" mass="45605">MKRFFSSKTAESALRCDAETEPFTACSCGIMHFSSGLGRRGFLGGLAAAGISGTAHANSVVPVEKAELKVGFVPISCAAPLIMAVAKGFFQEEGLNVHLQKIAGWALVRDRLLNGELDASQLLAPMPISLSLGLGSAAQPVRAITMQNINGQAITLALKHHNRRDPRDWKGMTFAIPFEYSMHNLLLRDYLAHYGLDPDHDVTLRITSPPDMVANLRAGNIDGFLGPDPFNQRAVYEQIGFIQTLTAQIWDGHPCCAFGMTQPFIDAYPNTYSALQRAMIRAAAWMNAPENRLEAARIMAQPAYLNQPEIVIRQSLTGHYADGLGVVQDNPHRAGYSPYPYYSMAMWIESQLRRWGYLQRPTDALKLAREIYLFDDVVQQARVVGPLSGLQDPVAGGFPEFSVLGQTFPRAGGQAL</sequence>
<evidence type="ECO:0000256" key="6">
    <source>
        <dbReference type="ARBA" id="ARBA00022519"/>
    </source>
</evidence>
<name>A0ABX0K6G7_9PROT</name>
<evidence type="ECO:0000256" key="5">
    <source>
        <dbReference type="ARBA" id="ARBA00022475"/>
    </source>
</evidence>
<evidence type="ECO:0000256" key="2">
    <source>
        <dbReference type="ARBA" id="ARBA00004418"/>
    </source>
</evidence>
<keyword evidence="11" id="KW-1185">Reference proteome</keyword>
<comment type="similarity">
    <text evidence="9">Belongs to the CmpA/NrtA family.</text>
</comment>
<proteinExistence type="inferred from homology"/>
<keyword evidence="5" id="KW-1003">Cell membrane</keyword>
<dbReference type="Proteomes" id="UP000631653">
    <property type="component" value="Unassembled WGS sequence"/>
</dbReference>
<dbReference type="Pfam" id="PF13379">
    <property type="entry name" value="NMT1_2"/>
    <property type="match status" value="1"/>
</dbReference>